<dbReference type="AlphaFoldDB" id="A0A7C5LTX3"/>
<evidence type="ECO:0000313" key="1">
    <source>
        <dbReference type="EMBL" id="HHL42110.1"/>
    </source>
</evidence>
<dbReference type="Proteomes" id="UP000885830">
    <property type="component" value="Unassembled WGS sequence"/>
</dbReference>
<dbReference type="InterPro" id="IPR022344">
    <property type="entry name" value="GTA_major-tail"/>
</dbReference>
<dbReference type="EMBL" id="DRMJ01000035">
    <property type="protein sequence ID" value="HHL42110.1"/>
    <property type="molecule type" value="Genomic_DNA"/>
</dbReference>
<dbReference type="NCBIfam" id="TIGR02126">
    <property type="entry name" value="phgtail_TP901_1"/>
    <property type="match status" value="1"/>
</dbReference>
<accession>A0A7C5LTX3</accession>
<protein>
    <submittedName>
        <fullName evidence="1">Phage major tail protein, TP901-1 family</fullName>
    </submittedName>
</protein>
<dbReference type="InterPro" id="IPR011855">
    <property type="entry name" value="Phgtail_TP901_1"/>
</dbReference>
<gene>
    <name evidence="1" type="ORF">ENJ42_00700</name>
</gene>
<proteinExistence type="predicted"/>
<dbReference type="PRINTS" id="PR01996">
    <property type="entry name" value="MTP1FAMILY"/>
</dbReference>
<dbReference type="Pfam" id="PF06199">
    <property type="entry name" value="Phage_tail_2"/>
    <property type="match status" value="1"/>
</dbReference>
<name>A0A7C5LTX3_9PROT</name>
<organism evidence="1">
    <name type="scientific">Hellea balneolensis</name>
    <dbReference type="NCBI Taxonomy" id="287478"/>
    <lineage>
        <taxon>Bacteria</taxon>
        <taxon>Pseudomonadati</taxon>
        <taxon>Pseudomonadota</taxon>
        <taxon>Alphaproteobacteria</taxon>
        <taxon>Maricaulales</taxon>
        <taxon>Robiginitomaculaceae</taxon>
        <taxon>Hellea</taxon>
    </lineage>
</organism>
<comment type="caution">
    <text evidence="1">The sequence shown here is derived from an EMBL/GenBank/DDBJ whole genome shotgun (WGS) entry which is preliminary data.</text>
</comment>
<reference evidence="1" key="1">
    <citation type="journal article" date="2020" name="mSystems">
        <title>Genome- and Community-Level Interaction Insights into Carbon Utilization and Element Cycling Functions of Hydrothermarchaeota in Hydrothermal Sediment.</title>
        <authorList>
            <person name="Zhou Z."/>
            <person name="Liu Y."/>
            <person name="Xu W."/>
            <person name="Pan J."/>
            <person name="Luo Z.H."/>
            <person name="Li M."/>
        </authorList>
    </citation>
    <scope>NUCLEOTIDE SEQUENCE [LARGE SCALE GENOMIC DNA]</scope>
    <source>
        <strain evidence="1">HyVt-485</strain>
    </source>
</reference>
<sequence length="135" mass="14410">MAAQRGRDLLIKVSTNGSYKTVAGLRSKSIKFNAKLIDITHSESDAAWRELLPGAGVKSVELTGAGVFFDAESDGIIRQGFFDQSIMDMQIIIPDFGSLTGPFLVASLNYAGSYNGEASYEITLVSAGRPVFAAL</sequence>